<proteinExistence type="predicted"/>
<feature type="transmembrane region" description="Helical" evidence="2">
    <location>
        <begin position="374"/>
        <end position="396"/>
    </location>
</feature>
<feature type="transmembrane region" description="Helical" evidence="2">
    <location>
        <begin position="225"/>
        <end position="244"/>
    </location>
</feature>
<keyword evidence="2" id="KW-1133">Transmembrane helix</keyword>
<feature type="transmembrane region" description="Helical" evidence="2">
    <location>
        <begin position="476"/>
        <end position="496"/>
    </location>
</feature>
<sequence length="505" mass="51791">MTGVAPLPRVVGAEALRWRRDVAAWLPLGGVVIGAGLGVLSGGVHAGPGWGAVLAWLNPWAVFVGPMLAVLVVGVSVAGDRTCRGGGTWWRPVDALRADVAKLAVAAVFLLAMDLLAVLGVLGIGATRASGALPVLRVLAVVVVLWSGSLCVAAIGLRVARRLGVLAGLGVGVVWCVVGALAAEGSAALFVPPAWAVRATIPLLGTHANGVPLPESSTLQSIQPLPLALACIVLAVVIVVVRLPQARPSGISHRSGRRRPDAGGAGATAPPRALDARERGAEPVERAVGRRAVRPSAAGAVTASLRRTPVWILPVGSVALCLLMTRWQAPDRVLVIVPVLVVPVVAFVAPMVLWGRQRPAWRAIASRTVPIERVAHALALTNAVLAAVSVVVPLVVLGVLAEARPARVLLLAGLGCLAVLAVSAWQLVLEMTVGRVVALAVGIVGTFVSLLIGGSGLGTVFWTVDPWSWGAFGAPAQMVLTVPVMLAAVVLAWFVIARCGRRAAA</sequence>
<evidence type="ECO:0000313" key="4">
    <source>
        <dbReference type="Proteomes" id="UP000295764"/>
    </source>
</evidence>
<name>A0A4R6DJG4_9MICO</name>
<feature type="region of interest" description="Disordered" evidence="1">
    <location>
        <begin position="249"/>
        <end position="287"/>
    </location>
</feature>
<dbReference type="AlphaFoldDB" id="A0A4R6DJG4"/>
<gene>
    <name evidence="3" type="ORF">EDF64_10590</name>
</gene>
<evidence type="ECO:0008006" key="5">
    <source>
        <dbReference type="Google" id="ProtNLM"/>
    </source>
</evidence>
<evidence type="ECO:0000256" key="2">
    <source>
        <dbReference type="SAM" id="Phobius"/>
    </source>
</evidence>
<feature type="transmembrane region" description="Helical" evidence="2">
    <location>
        <begin position="310"/>
        <end position="327"/>
    </location>
</feature>
<feature type="transmembrane region" description="Helical" evidence="2">
    <location>
        <begin position="60"/>
        <end position="79"/>
    </location>
</feature>
<feature type="transmembrane region" description="Helical" evidence="2">
    <location>
        <begin position="436"/>
        <end position="464"/>
    </location>
</feature>
<evidence type="ECO:0000256" key="1">
    <source>
        <dbReference type="SAM" id="MobiDB-lite"/>
    </source>
</evidence>
<keyword evidence="2" id="KW-0472">Membrane</keyword>
<comment type="caution">
    <text evidence="3">The sequence shown here is derived from an EMBL/GenBank/DDBJ whole genome shotgun (WGS) entry which is preliminary data.</text>
</comment>
<reference evidence="3 4" key="1">
    <citation type="submission" date="2019-03" db="EMBL/GenBank/DDBJ databases">
        <title>Genomic analyses of the natural microbiome of Caenorhabditis elegans.</title>
        <authorList>
            <person name="Samuel B."/>
        </authorList>
    </citation>
    <scope>NUCLEOTIDE SEQUENCE [LARGE SCALE GENOMIC DNA]</scope>
    <source>
        <strain evidence="3 4">JUb65</strain>
    </source>
</reference>
<organism evidence="3 4">
    <name type="scientific">Curtobacterium flaccumfaciens</name>
    <dbReference type="NCBI Taxonomy" id="2035"/>
    <lineage>
        <taxon>Bacteria</taxon>
        <taxon>Bacillati</taxon>
        <taxon>Actinomycetota</taxon>
        <taxon>Actinomycetes</taxon>
        <taxon>Micrococcales</taxon>
        <taxon>Microbacteriaceae</taxon>
        <taxon>Curtobacterium</taxon>
    </lineage>
</organism>
<feature type="transmembrane region" description="Helical" evidence="2">
    <location>
        <begin position="22"/>
        <end position="40"/>
    </location>
</feature>
<dbReference type="EMBL" id="SNVW01000005">
    <property type="protein sequence ID" value="TDN44258.1"/>
    <property type="molecule type" value="Genomic_DNA"/>
</dbReference>
<feature type="transmembrane region" description="Helical" evidence="2">
    <location>
        <begin position="163"/>
        <end position="183"/>
    </location>
</feature>
<accession>A0A4R6DJG4</accession>
<feature type="transmembrane region" description="Helical" evidence="2">
    <location>
        <begin position="100"/>
        <end position="124"/>
    </location>
</feature>
<feature type="transmembrane region" description="Helical" evidence="2">
    <location>
        <begin position="333"/>
        <end position="354"/>
    </location>
</feature>
<feature type="transmembrane region" description="Helical" evidence="2">
    <location>
        <begin position="136"/>
        <end position="156"/>
    </location>
</feature>
<evidence type="ECO:0000313" key="3">
    <source>
        <dbReference type="EMBL" id="TDN44258.1"/>
    </source>
</evidence>
<feature type="transmembrane region" description="Helical" evidence="2">
    <location>
        <begin position="408"/>
        <end position="429"/>
    </location>
</feature>
<protein>
    <recommendedName>
        <fullName evidence="5">ABC-2 type transport system permease protein</fullName>
    </recommendedName>
</protein>
<dbReference type="Proteomes" id="UP000295764">
    <property type="component" value="Unassembled WGS sequence"/>
</dbReference>
<keyword evidence="2" id="KW-0812">Transmembrane</keyword>
<feature type="compositionally biased region" description="Basic and acidic residues" evidence="1">
    <location>
        <begin position="274"/>
        <end position="287"/>
    </location>
</feature>